<evidence type="ECO:0000313" key="2">
    <source>
        <dbReference type="EMBL" id="TFZ41913.1"/>
    </source>
</evidence>
<dbReference type="AlphaFoldDB" id="A0AAJ5EEJ1"/>
<dbReference type="RefSeq" id="WP_135254301.1">
    <property type="nucleotide sequence ID" value="NZ_CP038865.1"/>
</dbReference>
<name>A0AAJ5EEJ1_9ENTE</name>
<evidence type="ECO:0000313" key="4">
    <source>
        <dbReference type="Proteomes" id="UP000297725"/>
    </source>
</evidence>
<dbReference type="EMBL" id="SRHU01000018">
    <property type="protein sequence ID" value="TFZ41913.1"/>
    <property type="molecule type" value="Genomic_DNA"/>
</dbReference>
<organism evidence="2 4">
    <name type="scientific">Vagococcus xieshaowenii</name>
    <dbReference type="NCBI Taxonomy" id="2562451"/>
    <lineage>
        <taxon>Bacteria</taxon>
        <taxon>Bacillati</taxon>
        <taxon>Bacillota</taxon>
        <taxon>Bacilli</taxon>
        <taxon>Lactobacillales</taxon>
        <taxon>Enterococcaceae</taxon>
        <taxon>Vagococcus</taxon>
    </lineage>
</organism>
<dbReference type="EMBL" id="CP038865">
    <property type="protein sequence ID" value="QCA28259.1"/>
    <property type="molecule type" value="Genomic_DNA"/>
</dbReference>
<dbReference type="Pfam" id="PF17318">
    <property type="entry name" value="DUF5361"/>
    <property type="match status" value="1"/>
</dbReference>
<keyword evidence="3" id="KW-1185">Reference proteome</keyword>
<evidence type="ECO:0008006" key="5">
    <source>
        <dbReference type="Google" id="ProtNLM"/>
    </source>
</evidence>
<proteinExistence type="predicted"/>
<dbReference type="Proteomes" id="UP000296883">
    <property type="component" value="Chromosome"/>
</dbReference>
<dbReference type="InterPro" id="IPR035286">
    <property type="entry name" value="DUF5361"/>
</dbReference>
<evidence type="ECO:0000313" key="1">
    <source>
        <dbReference type="EMBL" id="QCA28259.1"/>
    </source>
</evidence>
<dbReference type="Proteomes" id="UP000297725">
    <property type="component" value="Unassembled WGS sequence"/>
</dbReference>
<gene>
    <name evidence="2" type="ORF">E4031_04790</name>
    <name evidence="1" type="ORF">E4Z98_02610</name>
</gene>
<sequence>MIKFDEEALICDLAETYNIYDYRQLPLTKVAVFSCGLRDNSRIKMKMSGQQVSLDTLLLANVSDKLGLLVWYKTKDAQKGANQPKSMVETLTNVKTETIRKELVFDSGEEFEKARQALIKGGG</sequence>
<evidence type="ECO:0000313" key="3">
    <source>
        <dbReference type="Proteomes" id="UP000296883"/>
    </source>
</evidence>
<accession>A0AAJ5EEJ1</accession>
<reference evidence="1 3" key="2">
    <citation type="journal article" date="2020" name="Int. J. Syst. Evol. Microbiol.">
        <title>Vagococcus xieshaowenii sp. nov., isolated from snow finch (Montifringilla taczanowskii) cloacal content.</title>
        <authorList>
            <person name="Ge Y."/>
            <person name="Yang J."/>
            <person name="Lai X.H."/>
            <person name="Zhang G."/>
            <person name="Jin D."/>
            <person name="Lu S."/>
            <person name="Wang B."/>
            <person name="Huang Y."/>
            <person name="Huang Y."/>
            <person name="Ren Z."/>
            <person name="Zhang X."/>
            <person name="Xu J."/>
        </authorList>
    </citation>
    <scope>NUCLEOTIDE SEQUENCE [LARGE SCALE GENOMIC DNA]</scope>
    <source>
        <strain evidence="1">Personal::cf-49</strain>
        <strain evidence="3">personal::cf-49</strain>
    </source>
</reference>
<protein>
    <recommendedName>
        <fullName evidence="5">Phage protein</fullName>
    </recommendedName>
</protein>
<reference evidence="2 4" key="1">
    <citation type="submission" date="2019-03" db="EMBL/GenBank/DDBJ databases">
        <title>Vagococcus sp. was isolated fron gut of Carduelis flavirostris.</title>
        <authorList>
            <person name="Ge Y."/>
        </authorList>
    </citation>
    <scope>NUCLEOTIDE SEQUENCE [LARGE SCALE GENOMIC DNA]</scope>
    <source>
        <strain evidence="2 4">CF-210</strain>
    </source>
</reference>